<accession>A0A9D1IA35</accession>
<evidence type="ECO:0000313" key="2">
    <source>
        <dbReference type="EMBL" id="HIU33443.1"/>
    </source>
</evidence>
<feature type="non-terminal residue" evidence="2">
    <location>
        <position position="313"/>
    </location>
</feature>
<evidence type="ECO:0000256" key="1">
    <source>
        <dbReference type="SAM" id="Phobius"/>
    </source>
</evidence>
<gene>
    <name evidence="2" type="ORF">IAB02_02645</name>
</gene>
<dbReference type="Proteomes" id="UP000824072">
    <property type="component" value="Unassembled WGS sequence"/>
</dbReference>
<comment type="caution">
    <text evidence="2">The sequence shown here is derived from an EMBL/GenBank/DDBJ whole genome shotgun (WGS) entry which is preliminary data.</text>
</comment>
<keyword evidence="1" id="KW-1133">Transmembrane helix</keyword>
<protein>
    <submittedName>
        <fullName evidence="2">Cache domain-containing protein</fullName>
    </submittedName>
</protein>
<name>A0A9D1IA35_9FIRM</name>
<keyword evidence="1" id="KW-0472">Membrane</keyword>
<keyword evidence="1" id="KW-0812">Transmembrane</keyword>
<feature type="transmembrane region" description="Helical" evidence="1">
    <location>
        <begin position="15"/>
        <end position="34"/>
    </location>
</feature>
<organism evidence="2 3">
    <name type="scientific">Candidatus Pullichristensenella excrementigallinarum</name>
    <dbReference type="NCBI Taxonomy" id="2840907"/>
    <lineage>
        <taxon>Bacteria</taxon>
        <taxon>Bacillati</taxon>
        <taxon>Bacillota</taxon>
        <taxon>Clostridia</taxon>
        <taxon>Candidatus Pullichristensenella</taxon>
    </lineage>
</organism>
<proteinExistence type="predicted"/>
<dbReference type="EMBL" id="DVMU01000058">
    <property type="protein sequence ID" value="HIU33443.1"/>
    <property type="molecule type" value="Genomic_DNA"/>
</dbReference>
<dbReference type="AlphaFoldDB" id="A0A9D1IA35"/>
<evidence type="ECO:0000313" key="3">
    <source>
        <dbReference type="Proteomes" id="UP000824072"/>
    </source>
</evidence>
<reference evidence="2" key="1">
    <citation type="submission" date="2020-10" db="EMBL/GenBank/DDBJ databases">
        <authorList>
            <person name="Gilroy R."/>
        </authorList>
    </citation>
    <scope>NUCLEOTIDE SEQUENCE</scope>
    <source>
        <strain evidence="2">ChiHcec3-11533</strain>
    </source>
</reference>
<sequence length="313" mass="35380">MLGNMNIKKRLMLTIYAYLFIILLLLLIITYFVVQNIFLRQVRTSSQNSAINGNLLIEKEQQYLYGMAAYYGITPEIQRILAQSNQHLDPGGLTNELFAVSEARMYVLNLALYNLQGDCVDYISIDDSFGPVNQLLLPGERPFDRLLAGQRTFEWEFIDSNETLLFERDNSPKMCLWYVIKSTTSMKPIGVLAISIDTRKLLTADNLTNEMYNNAVILDSNARTLFVKGTSRSMLNTDMASQLLGNIQPYQSSGSFLFTNSGNKYVAAYARVSNSPFVTFIVKSRDNLNWNPSTMRIYFGVSLALALLMLPVG</sequence>
<reference evidence="2" key="2">
    <citation type="journal article" date="2021" name="PeerJ">
        <title>Extensive microbial diversity within the chicken gut microbiome revealed by metagenomics and culture.</title>
        <authorList>
            <person name="Gilroy R."/>
            <person name="Ravi A."/>
            <person name="Getino M."/>
            <person name="Pursley I."/>
            <person name="Horton D.L."/>
            <person name="Alikhan N.F."/>
            <person name="Baker D."/>
            <person name="Gharbi K."/>
            <person name="Hall N."/>
            <person name="Watson M."/>
            <person name="Adriaenssens E.M."/>
            <person name="Foster-Nyarko E."/>
            <person name="Jarju S."/>
            <person name="Secka A."/>
            <person name="Antonio M."/>
            <person name="Oren A."/>
            <person name="Chaudhuri R.R."/>
            <person name="La Ragione R."/>
            <person name="Hildebrand F."/>
            <person name="Pallen M.J."/>
        </authorList>
    </citation>
    <scope>NUCLEOTIDE SEQUENCE</scope>
    <source>
        <strain evidence="2">ChiHcec3-11533</strain>
    </source>
</reference>